<protein>
    <recommendedName>
        <fullName evidence="1">Reverse transcriptase zinc-binding domain-containing protein</fullName>
    </recommendedName>
</protein>
<proteinExistence type="predicted"/>
<dbReference type="EMBL" id="NBSK02000007">
    <property type="protein sequence ID" value="KAJ0195793.1"/>
    <property type="molecule type" value="Genomic_DNA"/>
</dbReference>
<dbReference type="Pfam" id="PF13966">
    <property type="entry name" value="zf-RVT"/>
    <property type="match status" value="1"/>
</dbReference>
<dbReference type="Proteomes" id="UP000235145">
    <property type="component" value="Unassembled WGS sequence"/>
</dbReference>
<name>A0A9R1UYA4_LACSA</name>
<accession>A0A9R1UYA4</accession>
<organism evidence="2 3">
    <name type="scientific">Lactuca sativa</name>
    <name type="common">Garden lettuce</name>
    <dbReference type="NCBI Taxonomy" id="4236"/>
    <lineage>
        <taxon>Eukaryota</taxon>
        <taxon>Viridiplantae</taxon>
        <taxon>Streptophyta</taxon>
        <taxon>Embryophyta</taxon>
        <taxon>Tracheophyta</taxon>
        <taxon>Spermatophyta</taxon>
        <taxon>Magnoliopsida</taxon>
        <taxon>eudicotyledons</taxon>
        <taxon>Gunneridae</taxon>
        <taxon>Pentapetalae</taxon>
        <taxon>asterids</taxon>
        <taxon>campanulids</taxon>
        <taxon>Asterales</taxon>
        <taxon>Asteraceae</taxon>
        <taxon>Cichorioideae</taxon>
        <taxon>Cichorieae</taxon>
        <taxon>Lactucinae</taxon>
        <taxon>Lactuca</taxon>
    </lineage>
</organism>
<evidence type="ECO:0000259" key="1">
    <source>
        <dbReference type="Pfam" id="PF13966"/>
    </source>
</evidence>
<dbReference type="AlphaFoldDB" id="A0A9R1UYA4"/>
<dbReference type="PANTHER" id="PTHR33116">
    <property type="entry name" value="REVERSE TRANSCRIPTASE ZINC-BINDING DOMAIN-CONTAINING PROTEIN-RELATED-RELATED"/>
    <property type="match status" value="1"/>
</dbReference>
<dbReference type="PANTHER" id="PTHR33116:SF77">
    <property type="entry name" value="RNA-DIRECTED DNA POLYMERASE"/>
    <property type="match status" value="1"/>
</dbReference>
<reference evidence="2 3" key="1">
    <citation type="journal article" date="2017" name="Nat. Commun.">
        <title>Genome assembly with in vitro proximity ligation data and whole-genome triplication in lettuce.</title>
        <authorList>
            <person name="Reyes-Chin-Wo S."/>
            <person name="Wang Z."/>
            <person name="Yang X."/>
            <person name="Kozik A."/>
            <person name="Arikit S."/>
            <person name="Song C."/>
            <person name="Xia L."/>
            <person name="Froenicke L."/>
            <person name="Lavelle D.O."/>
            <person name="Truco M.J."/>
            <person name="Xia R."/>
            <person name="Zhu S."/>
            <person name="Xu C."/>
            <person name="Xu H."/>
            <person name="Xu X."/>
            <person name="Cox K."/>
            <person name="Korf I."/>
            <person name="Meyers B.C."/>
            <person name="Michelmore R.W."/>
        </authorList>
    </citation>
    <scope>NUCLEOTIDE SEQUENCE [LARGE SCALE GENOMIC DNA]</scope>
    <source>
        <strain evidence="3">cv. Salinas</strain>
        <tissue evidence="2">Seedlings</tissue>
    </source>
</reference>
<sequence length="218" mass="25114">MAMVSNEDGSQKWTWTLGPARLFTVSSLRSHIDNIILPCSDGNWMWNPLVSGKLNILAWRACKGRLPSMDNLFKYGISSSNWCKMCNAAPESTDHIFVGCVVSREVWLQVCKWWRLLDCSYNSCRELLDCKLKIGGHQRLLMIHEAIMLVFMWVIWSYRNVKAHGSNAKSHTMLASEVQALSHLWINARKRRGQNICWNEWCSDPVQEPMSVVFFLSC</sequence>
<keyword evidence="3" id="KW-1185">Reference proteome</keyword>
<evidence type="ECO:0000313" key="2">
    <source>
        <dbReference type="EMBL" id="KAJ0195793.1"/>
    </source>
</evidence>
<comment type="caution">
    <text evidence="2">The sequence shown here is derived from an EMBL/GenBank/DDBJ whole genome shotgun (WGS) entry which is preliminary data.</text>
</comment>
<evidence type="ECO:0000313" key="3">
    <source>
        <dbReference type="Proteomes" id="UP000235145"/>
    </source>
</evidence>
<feature type="domain" description="Reverse transcriptase zinc-binding" evidence="1">
    <location>
        <begin position="31"/>
        <end position="107"/>
    </location>
</feature>
<gene>
    <name evidence="2" type="ORF">LSAT_V11C700344900</name>
</gene>
<dbReference type="InterPro" id="IPR026960">
    <property type="entry name" value="RVT-Znf"/>
</dbReference>